<reference evidence="1 2" key="2">
    <citation type="journal article" date="2016" name="Genome Announc.">
        <title>Permanent Draft Genome Sequences for Two Variants of Frankia sp. Strain CpI1, the First Frankia Strain Isolated from Root Nodules of Comptonia peregrina.</title>
        <authorList>
            <person name="Oshone R."/>
            <person name="Hurst S.G.IV."/>
            <person name="Abebe-Akele F."/>
            <person name="Simpson S."/>
            <person name="Morris K."/>
            <person name="Thomas W.K."/>
            <person name="Tisa L.S."/>
        </authorList>
    </citation>
    <scope>NUCLEOTIDE SEQUENCE [LARGE SCALE GENOMIC DNA]</scope>
    <source>
        <strain evidence="2">CpI1-S</strain>
    </source>
</reference>
<accession>A0A0D8B6P9</accession>
<gene>
    <name evidence="1" type="ORF">FF36_05772</name>
</gene>
<sequence length="128" mass="14510">MECGEPVLWGISFDATPISGVVVEFVKTARILHQRGYRVHLDLGYDVKADKNAFFQPYRDEAALLPDWVRLARIDGLDATPGYDADFVTAVLREVVQAGDERLVPQIDTVAEQISRRVVDTQYQELRF</sequence>
<proteinExistence type="predicted"/>
<evidence type="ECO:0000313" key="1">
    <source>
        <dbReference type="EMBL" id="KJE19963.1"/>
    </source>
</evidence>
<dbReference type="Proteomes" id="UP000032545">
    <property type="component" value="Unassembled WGS sequence"/>
</dbReference>
<comment type="caution">
    <text evidence="1">The sequence shown here is derived from an EMBL/GenBank/DDBJ whole genome shotgun (WGS) entry which is preliminary data.</text>
</comment>
<reference evidence="2" key="1">
    <citation type="submission" date="2015-02" db="EMBL/GenBank/DDBJ databases">
        <title>Draft Genome of Frankia sp. CpI1-S.</title>
        <authorList>
            <person name="Oshone R.T."/>
            <person name="Ngom M."/>
            <person name="Ghodhbane-Gtari F."/>
            <person name="Gtari M."/>
            <person name="Morris K."/>
            <person name="Thomas K."/>
            <person name="Sen A."/>
            <person name="Tisa L.S."/>
        </authorList>
    </citation>
    <scope>NUCLEOTIDE SEQUENCE [LARGE SCALE GENOMIC DNA]</scope>
    <source>
        <strain evidence="2">CpI1-S</strain>
    </source>
</reference>
<dbReference type="AlphaFoldDB" id="A0A0D8B6P9"/>
<keyword evidence="2" id="KW-1185">Reference proteome</keyword>
<protein>
    <submittedName>
        <fullName evidence="1">Uncharacterized protein</fullName>
    </submittedName>
</protein>
<name>A0A0D8B6P9_9ACTN</name>
<organism evidence="1 2">
    <name type="scientific">Frankia torreyi</name>
    <dbReference type="NCBI Taxonomy" id="1856"/>
    <lineage>
        <taxon>Bacteria</taxon>
        <taxon>Bacillati</taxon>
        <taxon>Actinomycetota</taxon>
        <taxon>Actinomycetes</taxon>
        <taxon>Frankiales</taxon>
        <taxon>Frankiaceae</taxon>
        <taxon>Frankia</taxon>
    </lineage>
</organism>
<evidence type="ECO:0000313" key="2">
    <source>
        <dbReference type="Proteomes" id="UP000032545"/>
    </source>
</evidence>
<dbReference type="EMBL" id="JYFN01000077">
    <property type="protein sequence ID" value="KJE19963.1"/>
    <property type="molecule type" value="Genomic_DNA"/>
</dbReference>
<dbReference type="PATRIC" id="fig|1502723.3.peg.6394"/>